<dbReference type="GO" id="GO:0005524">
    <property type="term" value="F:ATP binding"/>
    <property type="evidence" value="ECO:0007669"/>
    <property type="project" value="InterPro"/>
</dbReference>
<gene>
    <name evidence="9" type="ORF">J2Z48_001996</name>
</gene>
<evidence type="ECO:0000313" key="9">
    <source>
        <dbReference type="EMBL" id="MDQ0417812.1"/>
    </source>
</evidence>
<reference evidence="9 10" key="1">
    <citation type="submission" date="2023-07" db="EMBL/GenBank/DDBJ databases">
        <title>Genomic Encyclopedia of Type Strains, Phase IV (KMG-IV): sequencing the most valuable type-strain genomes for metagenomic binning, comparative biology and taxonomic classification.</title>
        <authorList>
            <person name="Goeker M."/>
        </authorList>
    </citation>
    <scope>NUCLEOTIDE SEQUENCE [LARGE SCALE GENOMIC DNA]</scope>
    <source>
        <strain evidence="9 10">DSM 46876</strain>
    </source>
</reference>
<dbReference type="GO" id="GO:0006302">
    <property type="term" value="P:double-strand break repair"/>
    <property type="evidence" value="ECO:0007669"/>
    <property type="project" value="InterPro"/>
</dbReference>
<keyword evidence="6" id="KW-0406">Ion transport</keyword>
<dbReference type="RefSeq" id="WP_307253087.1">
    <property type="nucleotide sequence ID" value="NZ_JAUSUV010000008.1"/>
</dbReference>
<comment type="caution">
    <text evidence="9">The sequence shown here is derived from an EMBL/GenBank/DDBJ whole genome shotgun (WGS) entry which is preliminary data.</text>
</comment>
<evidence type="ECO:0000256" key="7">
    <source>
        <dbReference type="ARBA" id="ARBA00023136"/>
    </source>
</evidence>
<dbReference type="GO" id="GO:0005886">
    <property type="term" value="C:plasma membrane"/>
    <property type="evidence" value="ECO:0007669"/>
    <property type="project" value="UniProtKB-SubCell"/>
</dbReference>
<keyword evidence="3" id="KW-1003">Cell membrane</keyword>
<dbReference type="InterPro" id="IPR003959">
    <property type="entry name" value="ATPase_AAA_core"/>
</dbReference>
<keyword evidence="7" id="KW-0472">Membrane</keyword>
<dbReference type="SUPFAM" id="SSF52540">
    <property type="entry name" value="P-loop containing nucleoside triphosphate hydrolases"/>
    <property type="match status" value="1"/>
</dbReference>
<dbReference type="GO" id="GO:0006826">
    <property type="term" value="P:iron ion transport"/>
    <property type="evidence" value="ECO:0007669"/>
    <property type="project" value="UniProtKB-KW"/>
</dbReference>
<dbReference type="Proteomes" id="UP001238450">
    <property type="component" value="Unassembled WGS sequence"/>
</dbReference>
<evidence type="ECO:0000256" key="5">
    <source>
        <dbReference type="ARBA" id="ARBA00023004"/>
    </source>
</evidence>
<organism evidence="9 10">
    <name type="scientific">Croceifilum oryzae</name>
    <dbReference type="NCBI Taxonomy" id="1553429"/>
    <lineage>
        <taxon>Bacteria</taxon>
        <taxon>Bacillati</taxon>
        <taxon>Bacillota</taxon>
        <taxon>Bacilli</taxon>
        <taxon>Bacillales</taxon>
        <taxon>Thermoactinomycetaceae</taxon>
        <taxon>Croceifilum</taxon>
    </lineage>
</organism>
<keyword evidence="4" id="KW-0410">Iron transport</keyword>
<evidence type="ECO:0000259" key="8">
    <source>
        <dbReference type="SMART" id="SM00382"/>
    </source>
</evidence>
<name>A0AAJ1TJT1_9BACL</name>
<evidence type="ECO:0000313" key="10">
    <source>
        <dbReference type="Proteomes" id="UP001238450"/>
    </source>
</evidence>
<keyword evidence="10" id="KW-1185">Reference proteome</keyword>
<comment type="subcellular location">
    <subcellularLocation>
        <location evidence="1">Cell membrane</location>
        <topology evidence="1">Peripheral membrane protein</topology>
    </subcellularLocation>
</comment>
<dbReference type="Pfam" id="PF13304">
    <property type="entry name" value="AAA_21"/>
    <property type="match status" value="1"/>
</dbReference>
<evidence type="ECO:0000256" key="1">
    <source>
        <dbReference type="ARBA" id="ARBA00004202"/>
    </source>
</evidence>
<dbReference type="InterPro" id="IPR038729">
    <property type="entry name" value="Rad50/SbcC_AAA"/>
</dbReference>
<dbReference type="SMART" id="SM00382">
    <property type="entry name" value="AAA"/>
    <property type="match status" value="1"/>
</dbReference>
<evidence type="ECO:0000256" key="6">
    <source>
        <dbReference type="ARBA" id="ARBA00023065"/>
    </source>
</evidence>
<dbReference type="PANTHER" id="PTHR42771">
    <property type="entry name" value="IRON(3+)-HYDROXAMATE IMPORT ATP-BINDING PROTEIN FHUC"/>
    <property type="match status" value="1"/>
</dbReference>
<accession>A0AAJ1TJT1</accession>
<dbReference type="AlphaFoldDB" id="A0AAJ1TJT1"/>
<dbReference type="GO" id="GO:0016887">
    <property type="term" value="F:ATP hydrolysis activity"/>
    <property type="evidence" value="ECO:0007669"/>
    <property type="project" value="InterPro"/>
</dbReference>
<dbReference type="PANTHER" id="PTHR42771:SF2">
    <property type="entry name" value="IRON(3+)-HYDROXAMATE IMPORT ATP-BINDING PROTEIN FHUC"/>
    <property type="match status" value="1"/>
</dbReference>
<dbReference type="InterPro" id="IPR003593">
    <property type="entry name" value="AAA+_ATPase"/>
</dbReference>
<proteinExistence type="predicted"/>
<keyword evidence="2" id="KW-0813">Transport</keyword>
<dbReference type="InterPro" id="IPR051535">
    <property type="entry name" value="Siderophore_ABC-ATPase"/>
</dbReference>
<protein>
    <submittedName>
        <fullName evidence="9">ATPase</fullName>
    </submittedName>
</protein>
<evidence type="ECO:0000256" key="2">
    <source>
        <dbReference type="ARBA" id="ARBA00022448"/>
    </source>
</evidence>
<dbReference type="Pfam" id="PF13476">
    <property type="entry name" value="AAA_23"/>
    <property type="match status" value="1"/>
</dbReference>
<evidence type="ECO:0000256" key="4">
    <source>
        <dbReference type="ARBA" id="ARBA00022496"/>
    </source>
</evidence>
<feature type="domain" description="AAA+ ATPase" evidence="8">
    <location>
        <begin position="34"/>
        <end position="204"/>
    </location>
</feature>
<sequence>MIIDRITCQPVSTDCWPYSIPPVARLVQDGLTLDTPITFLVGENGSGKSTIVEAIAEAYGLDARGGRAGRKYVNDRPKTLLGETIKLHGRIVGNKRDRKGYFLRAETAHGFMSFVSGMYGYWEENVMEMSHGEGFLTVLNTMFRDPGLYIMDEPEAALSFTSCLKLVEIMKQVAHTGGQIICATHSPILTALPGATVWELGKHGIRKSSWRELELVDNWRRFLENPNFYMGD</sequence>
<keyword evidence="5" id="KW-0408">Iron</keyword>
<dbReference type="CDD" id="cd00267">
    <property type="entry name" value="ABC_ATPase"/>
    <property type="match status" value="1"/>
</dbReference>
<evidence type="ECO:0000256" key="3">
    <source>
        <dbReference type="ARBA" id="ARBA00022475"/>
    </source>
</evidence>
<dbReference type="EMBL" id="JAUSUV010000008">
    <property type="protein sequence ID" value="MDQ0417812.1"/>
    <property type="molecule type" value="Genomic_DNA"/>
</dbReference>
<dbReference type="InterPro" id="IPR027417">
    <property type="entry name" value="P-loop_NTPase"/>
</dbReference>
<dbReference type="Gene3D" id="3.40.50.300">
    <property type="entry name" value="P-loop containing nucleotide triphosphate hydrolases"/>
    <property type="match status" value="2"/>
</dbReference>